<reference evidence="1 2" key="1">
    <citation type="journal article" date="2019" name="Int. J. Syst. Evol. Microbiol.">
        <title>The Global Catalogue of Microorganisms (GCM) 10K type strain sequencing project: providing services to taxonomists for standard genome sequencing and annotation.</title>
        <authorList>
            <consortium name="The Broad Institute Genomics Platform"/>
            <consortium name="The Broad Institute Genome Sequencing Center for Infectious Disease"/>
            <person name="Wu L."/>
            <person name="Ma J."/>
        </authorList>
    </citation>
    <scope>NUCLEOTIDE SEQUENCE [LARGE SCALE GENOMIC DNA]</scope>
    <source>
        <strain evidence="1 2">JCM 3367</strain>
    </source>
</reference>
<evidence type="ECO:0000313" key="2">
    <source>
        <dbReference type="Proteomes" id="UP001499978"/>
    </source>
</evidence>
<keyword evidence="2" id="KW-1185">Reference proteome</keyword>
<evidence type="ECO:0008006" key="3">
    <source>
        <dbReference type="Google" id="ProtNLM"/>
    </source>
</evidence>
<name>A0ABN3MX99_9ACTN</name>
<dbReference type="Proteomes" id="UP001499978">
    <property type="component" value="Unassembled WGS sequence"/>
</dbReference>
<proteinExistence type="predicted"/>
<gene>
    <name evidence="1" type="ORF">GCM10010201_01020</name>
</gene>
<evidence type="ECO:0000313" key="1">
    <source>
        <dbReference type="EMBL" id="GAA2510193.1"/>
    </source>
</evidence>
<organism evidence="1 2">
    <name type="scientific">Pilimelia columellifera subsp. columellifera</name>
    <dbReference type="NCBI Taxonomy" id="706583"/>
    <lineage>
        <taxon>Bacteria</taxon>
        <taxon>Bacillati</taxon>
        <taxon>Actinomycetota</taxon>
        <taxon>Actinomycetes</taxon>
        <taxon>Micromonosporales</taxon>
        <taxon>Micromonosporaceae</taxon>
        <taxon>Pilimelia</taxon>
    </lineage>
</organism>
<sequence>MSIGLSTAEGPIDIRRWETRTLLGMPSLRAPAAAVAVLVTFAGLAGGCASGPGAPAWATAVCRAMSPWRAQIGQLTRTTQEQMTARTTPPQARENLTRLLGGAHDASDAAWRGVVRAGTPDVDNGDLVARRFQATLAAVRDAYGGARDTVSVLPTTEAEPFYDGVAAAMTTLQREYDAGVLDTSRLESAELKRAFEQVPDCQ</sequence>
<dbReference type="EMBL" id="BAAARY010000001">
    <property type="protein sequence ID" value="GAA2510193.1"/>
    <property type="molecule type" value="Genomic_DNA"/>
</dbReference>
<protein>
    <recommendedName>
        <fullName evidence="3">Lipoprotein</fullName>
    </recommendedName>
</protein>
<accession>A0ABN3MX99</accession>
<comment type="caution">
    <text evidence="1">The sequence shown here is derived from an EMBL/GenBank/DDBJ whole genome shotgun (WGS) entry which is preliminary data.</text>
</comment>